<evidence type="ECO:0000256" key="1">
    <source>
        <dbReference type="ARBA" id="ARBA00004123"/>
    </source>
</evidence>
<dbReference type="Proteomes" id="UP000298390">
    <property type="component" value="Unassembled WGS sequence"/>
</dbReference>
<feature type="compositionally biased region" description="Basic and acidic residues" evidence="6">
    <location>
        <begin position="106"/>
        <end position="115"/>
    </location>
</feature>
<dbReference type="SUPFAM" id="SSF53098">
    <property type="entry name" value="Ribonuclease H-like"/>
    <property type="match status" value="1"/>
</dbReference>
<dbReference type="PANTHER" id="PTHR46481:SF10">
    <property type="entry name" value="ZINC FINGER BED DOMAIN-CONTAINING PROTEIN 39"/>
    <property type="match status" value="1"/>
</dbReference>
<dbReference type="GO" id="GO:0008270">
    <property type="term" value="F:zinc ion binding"/>
    <property type="evidence" value="ECO:0007669"/>
    <property type="project" value="UniProtKB-KW"/>
</dbReference>
<keyword evidence="5" id="KW-0539">Nucleus</keyword>
<dbReference type="InterPro" id="IPR012337">
    <property type="entry name" value="RNaseH-like_sf"/>
</dbReference>
<protein>
    <submittedName>
        <fullName evidence="7">Uncharacterized protein</fullName>
    </submittedName>
</protein>
<keyword evidence="2" id="KW-0479">Metal-binding</keyword>
<proteinExistence type="predicted"/>
<evidence type="ECO:0000256" key="6">
    <source>
        <dbReference type="SAM" id="MobiDB-lite"/>
    </source>
</evidence>
<keyword evidence="3" id="KW-0863">Zinc-finger</keyword>
<dbReference type="STRING" id="34475.A0A4Y9XUM7"/>
<dbReference type="GO" id="GO:0005634">
    <property type="term" value="C:nucleus"/>
    <property type="evidence" value="ECO:0007669"/>
    <property type="project" value="UniProtKB-SubCell"/>
</dbReference>
<dbReference type="InterPro" id="IPR052035">
    <property type="entry name" value="ZnF_BED_domain_contain"/>
</dbReference>
<comment type="subcellular location">
    <subcellularLocation>
        <location evidence="1">Nucleus</location>
    </subcellularLocation>
</comment>
<evidence type="ECO:0000313" key="7">
    <source>
        <dbReference type="EMBL" id="TFY53765.1"/>
    </source>
</evidence>
<comment type="caution">
    <text evidence="7">The sequence shown here is derived from an EMBL/GenBank/DDBJ whole genome shotgun (WGS) entry which is preliminary data.</text>
</comment>
<evidence type="ECO:0000256" key="5">
    <source>
        <dbReference type="ARBA" id="ARBA00023242"/>
    </source>
</evidence>
<accession>A0A4Y9XUM7</accession>
<evidence type="ECO:0000313" key="8">
    <source>
        <dbReference type="Proteomes" id="UP000298390"/>
    </source>
</evidence>
<feature type="region of interest" description="Disordered" evidence="6">
    <location>
        <begin position="102"/>
        <end position="139"/>
    </location>
</feature>
<name>A0A4Y9XUM7_9APHY</name>
<evidence type="ECO:0000256" key="2">
    <source>
        <dbReference type="ARBA" id="ARBA00022723"/>
    </source>
</evidence>
<dbReference type="AlphaFoldDB" id="A0A4Y9XUM7"/>
<reference evidence="7 8" key="1">
    <citation type="submission" date="2019-01" db="EMBL/GenBank/DDBJ databases">
        <title>Genome sequencing of the rare red list fungi Fomitopsis rosea.</title>
        <authorList>
            <person name="Buettner E."/>
            <person name="Kellner H."/>
        </authorList>
    </citation>
    <scope>NUCLEOTIDE SEQUENCE [LARGE SCALE GENOMIC DNA]</scope>
    <source>
        <strain evidence="7 8">DSM 105464</strain>
    </source>
</reference>
<evidence type="ECO:0000256" key="3">
    <source>
        <dbReference type="ARBA" id="ARBA00022771"/>
    </source>
</evidence>
<gene>
    <name evidence="7" type="ORF">EVJ58_g9262</name>
</gene>
<evidence type="ECO:0000256" key="4">
    <source>
        <dbReference type="ARBA" id="ARBA00022833"/>
    </source>
</evidence>
<sequence>MVFTFAGTIANFIDDDWNLVEQLIDFYHIQDDEHKGEAAAKAFMNSAKQCGGLNKILQKILSELFEADDPELIDYYEHNKHLPFHYNPDDDEENEEWVLDEDNDEDKGAPHEQTREGAQGAQAQSAAAAPADDDDDDLNEADLANLSAVNKLRLIVNKIVSSPQCRSRFRKIAQKLYKANNKDDGRRRKLNVVRDVTTRWNYTHTMITRALFLKDVTSQPL</sequence>
<feature type="compositionally biased region" description="Low complexity" evidence="6">
    <location>
        <begin position="116"/>
        <end position="130"/>
    </location>
</feature>
<dbReference type="EMBL" id="SEKV01000779">
    <property type="protein sequence ID" value="TFY53765.1"/>
    <property type="molecule type" value="Genomic_DNA"/>
</dbReference>
<keyword evidence="4" id="KW-0862">Zinc</keyword>
<organism evidence="7 8">
    <name type="scientific">Rhodofomes roseus</name>
    <dbReference type="NCBI Taxonomy" id="34475"/>
    <lineage>
        <taxon>Eukaryota</taxon>
        <taxon>Fungi</taxon>
        <taxon>Dikarya</taxon>
        <taxon>Basidiomycota</taxon>
        <taxon>Agaricomycotina</taxon>
        <taxon>Agaricomycetes</taxon>
        <taxon>Polyporales</taxon>
        <taxon>Rhodofomes</taxon>
    </lineage>
</organism>
<dbReference type="PANTHER" id="PTHR46481">
    <property type="entry name" value="ZINC FINGER BED DOMAIN-CONTAINING PROTEIN 4"/>
    <property type="match status" value="1"/>
</dbReference>